<feature type="chain" id="PRO_5028935281" evidence="1">
    <location>
        <begin position="25"/>
        <end position="103"/>
    </location>
</feature>
<protein>
    <submittedName>
        <fullName evidence="2">Capsular polysaccharide synthesis enzyme CpsD</fullName>
    </submittedName>
</protein>
<comment type="caution">
    <text evidence="2">The sequence shown here is derived from an EMBL/GenBank/DDBJ whole genome shotgun (WGS) entry which is preliminary data.</text>
</comment>
<keyword evidence="1" id="KW-0732">Signal</keyword>
<proteinExistence type="predicted"/>
<evidence type="ECO:0000313" key="3">
    <source>
        <dbReference type="Proteomes" id="UP000254863"/>
    </source>
</evidence>
<feature type="signal peptide" evidence="1">
    <location>
        <begin position="1"/>
        <end position="24"/>
    </location>
</feature>
<sequence length="103" mass="11341">MVVVAAAASWILTRFMSSSYTATATVLFKAQSQDVTPLPRLENYDSTRSDYYETKYALMGSPRRAGSRGKSAKSWIGTRNLTAGTILMRPHGSIMRCAPCKKT</sequence>
<dbReference type="Proteomes" id="UP000254863">
    <property type="component" value="Unassembled WGS sequence"/>
</dbReference>
<organism evidence="2 3">
    <name type="scientific">Klebsiella michiganensis</name>
    <dbReference type="NCBI Taxonomy" id="1134687"/>
    <lineage>
        <taxon>Bacteria</taxon>
        <taxon>Pseudomonadati</taxon>
        <taxon>Pseudomonadota</taxon>
        <taxon>Gammaproteobacteria</taxon>
        <taxon>Enterobacterales</taxon>
        <taxon>Enterobacteriaceae</taxon>
        <taxon>Klebsiella/Raoultella group</taxon>
        <taxon>Klebsiella</taxon>
    </lineage>
</organism>
<gene>
    <name evidence="2" type="ORF">NCTC11685_02789</name>
</gene>
<evidence type="ECO:0000256" key="1">
    <source>
        <dbReference type="SAM" id="SignalP"/>
    </source>
</evidence>
<evidence type="ECO:0000313" key="2">
    <source>
        <dbReference type="EMBL" id="STV79613.1"/>
    </source>
</evidence>
<accession>A0A7H4N6V4</accession>
<dbReference type="AlphaFoldDB" id="A0A7H4N6V4"/>
<reference evidence="2 3" key="1">
    <citation type="submission" date="2018-06" db="EMBL/GenBank/DDBJ databases">
        <authorList>
            <consortium name="Pathogen Informatics"/>
            <person name="Doyle S."/>
        </authorList>
    </citation>
    <scope>NUCLEOTIDE SEQUENCE [LARGE SCALE GENOMIC DNA]</scope>
    <source>
        <strain evidence="2 3">NCTC11685</strain>
    </source>
</reference>
<name>A0A7H4N6V4_9ENTR</name>
<dbReference type="EMBL" id="UGMS01000001">
    <property type="protein sequence ID" value="STV79613.1"/>
    <property type="molecule type" value="Genomic_DNA"/>
</dbReference>